<evidence type="ECO:0000313" key="3">
    <source>
        <dbReference type="Proteomes" id="UP000054717"/>
    </source>
</evidence>
<dbReference type="Proteomes" id="UP000054717">
    <property type="component" value="Unassembled WGS sequence"/>
</dbReference>
<dbReference type="EMBL" id="FCNZ02000003">
    <property type="protein sequence ID" value="SAL19656.1"/>
    <property type="molecule type" value="Genomic_DNA"/>
</dbReference>
<keyword evidence="3" id="KW-1185">Reference proteome</keyword>
<accession>A0A158FI82</accession>
<dbReference type="RefSeq" id="WP_087629132.1">
    <property type="nucleotide sequence ID" value="NZ_FCNZ02000003.1"/>
</dbReference>
<comment type="caution">
    <text evidence="2">The sequence shown here is derived from an EMBL/GenBank/DDBJ whole genome shotgun (WGS) entry which is preliminary data.</text>
</comment>
<protein>
    <submittedName>
        <fullName evidence="2">Uncharacterized protein</fullName>
    </submittedName>
</protein>
<dbReference type="AlphaFoldDB" id="A0A158FI82"/>
<name>A0A158FI82_9BURK</name>
<evidence type="ECO:0000256" key="1">
    <source>
        <dbReference type="SAM" id="MobiDB-lite"/>
    </source>
</evidence>
<reference evidence="2" key="1">
    <citation type="submission" date="2016-01" db="EMBL/GenBank/DDBJ databases">
        <authorList>
            <person name="Peeters Charlotte."/>
        </authorList>
    </citation>
    <scope>NUCLEOTIDE SEQUENCE</scope>
    <source>
        <strain evidence="2">LMG 22936</strain>
    </source>
</reference>
<feature type="region of interest" description="Disordered" evidence="1">
    <location>
        <begin position="98"/>
        <end position="118"/>
    </location>
</feature>
<evidence type="ECO:0000313" key="2">
    <source>
        <dbReference type="EMBL" id="SAL19656.1"/>
    </source>
</evidence>
<sequence length="118" mass="12670">MRDDALCAALEYCGIQANVESRERHALIHGRRLSIHFTDGTQVSVVTDEGMSYWTVPQALMRQSVVGFDMDGVSAGQLGETLAEIRISVAGSDLPTLISTDRTTQTSGTEPSELVDAG</sequence>
<dbReference type="STRING" id="326475.AWB66_00954"/>
<proteinExistence type="predicted"/>
<feature type="compositionally biased region" description="Polar residues" evidence="1">
    <location>
        <begin position="98"/>
        <end position="110"/>
    </location>
</feature>
<gene>
    <name evidence="2" type="ORF">AWB66_00954</name>
</gene>
<organism evidence="2 3">
    <name type="scientific">Caballeronia telluris</name>
    <dbReference type="NCBI Taxonomy" id="326475"/>
    <lineage>
        <taxon>Bacteria</taxon>
        <taxon>Pseudomonadati</taxon>
        <taxon>Pseudomonadota</taxon>
        <taxon>Betaproteobacteria</taxon>
        <taxon>Burkholderiales</taxon>
        <taxon>Burkholderiaceae</taxon>
        <taxon>Caballeronia</taxon>
    </lineage>
</organism>